<accession>A0AAD7U1F1</accession>
<dbReference type="GO" id="GO:0006508">
    <property type="term" value="P:proteolysis"/>
    <property type="evidence" value="ECO:0007669"/>
    <property type="project" value="UniProtKB-KW"/>
</dbReference>
<comment type="caution">
    <text evidence="7">The sequence shown here is derived from an EMBL/GenBank/DDBJ whole genome shotgun (WGS) entry which is preliminary data.</text>
</comment>
<gene>
    <name evidence="7" type="ORF">ONZ51_g1541</name>
</gene>
<sequence length="522" mass="57747">MALLRVVTPLILAVYAYASQSIRSVSGRGVPKVHVESYEVTHKVTGEALPPLDTVYLFDQLIDHNNPALGTFQQRYWVSSQYYQPGGPILLMSGGEGDATELIGYLTNYTITGWLAEKLNGTVVLIEHRFFGESNPYPDLSVESFRVHNLQQSIDDYEYFLKNVHLPIPGGDQLGPDKAPWILFGGSYSGALASYTMYKKPGLFAAGYASSAVVEAIADFWEYYTPIRQYMPQNCSADVQAVIAHVDKVFESGNEAEIQSLKDTFGLSDVAHGGDFAWALASVINTWQSLQFSSGPNTTFFNFCDALEVKDGEIAGPDGWGLEQALAGWGSYYKNGPFLLSTCGSLNSSTLATCFDTYDPNADLFTNITVNNWNRSWYWLLCNELGFSLGGAPQGTPTLASRMLAPEYYERICTNFFPEAFRSPPNMFINADRTNRLYGGWNVTTERLIFLNGLRDPWRETGVAVDGSTNLGSDLNPHLLGDGYHATDMSIIDGDVNPSVRAVQLKALQYFSQWLSEWKPSA</sequence>
<feature type="chain" id="PRO_5041926241" evidence="6">
    <location>
        <begin position="19"/>
        <end position="522"/>
    </location>
</feature>
<dbReference type="GO" id="GO:0008239">
    <property type="term" value="F:dipeptidyl-peptidase activity"/>
    <property type="evidence" value="ECO:0007669"/>
    <property type="project" value="TreeGrafter"/>
</dbReference>
<keyword evidence="4" id="KW-0378">Hydrolase</keyword>
<evidence type="ECO:0000256" key="2">
    <source>
        <dbReference type="ARBA" id="ARBA00022670"/>
    </source>
</evidence>
<evidence type="ECO:0000256" key="1">
    <source>
        <dbReference type="ARBA" id="ARBA00011079"/>
    </source>
</evidence>
<proteinExistence type="inferred from homology"/>
<dbReference type="Proteomes" id="UP001215151">
    <property type="component" value="Unassembled WGS sequence"/>
</dbReference>
<dbReference type="InterPro" id="IPR008758">
    <property type="entry name" value="Peptidase_S28"/>
</dbReference>
<dbReference type="PANTHER" id="PTHR11010:SF23">
    <property type="entry name" value="SERINE PEPTIDASE"/>
    <property type="match status" value="1"/>
</dbReference>
<comment type="similarity">
    <text evidence="1">Belongs to the peptidase S28 family.</text>
</comment>
<dbReference type="Pfam" id="PF05577">
    <property type="entry name" value="Peptidase_S28"/>
    <property type="match status" value="1"/>
</dbReference>
<dbReference type="EMBL" id="JAPEVG010000021">
    <property type="protein sequence ID" value="KAJ8495763.1"/>
    <property type="molecule type" value="Genomic_DNA"/>
</dbReference>
<evidence type="ECO:0000256" key="3">
    <source>
        <dbReference type="ARBA" id="ARBA00022729"/>
    </source>
</evidence>
<evidence type="ECO:0000313" key="7">
    <source>
        <dbReference type="EMBL" id="KAJ8495763.1"/>
    </source>
</evidence>
<keyword evidence="8" id="KW-1185">Reference proteome</keyword>
<feature type="signal peptide" evidence="6">
    <location>
        <begin position="1"/>
        <end position="18"/>
    </location>
</feature>
<reference evidence="7" key="1">
    <citation type="submission" date="2022-11" db="EMBL/GenBank/DDBJ databases">
        <title>Genome Sequence of Cubamyces cubensis.</title>
        <authorList>
            <person name="Buettner E."/>
        </authorList>
    </citation>
    <scope>NUCLEOTIDE SEQUENCE</scope>
    <source>
        <strain evidence="7">MPL-01</strain>
    </source>
</reference>
<evidence type="ECO:0000256" key="6">
    <source>
        <dbReference type="SAM" id="SignalP"/>
    </source>
</evidence>
<organism evidence="7 8">
    <name type="scientific">Trametes cubensis</name>
    <dbReference type="NCBI Taxonomy" id="1111947"/>
    <lineage>
        <taxon>Eukaryota</taxon>
        <taxon>Fungi</taxon>
        <taxon>Dikarya</taxon>
        <taxon>Basidiomycota</taxon>
        <taxon>Agaricomycotina</taxon>
        <taxon>Agaricomycetes</taxon>
        <taxon>Polyporales</taxon>
        <taxon>Polyporaceae</taxon>
        <taxon>Trametes</taxon>
    </lineage>
</organism>
<dbReference type="SUPFAM" id="SSF53474">
    <property type="entry name" value="alpha/beta-Hydrolases"/>
    <property type="match status" value="1"/>
</dbReference>
<evidence type="ECO:0000313" key="8">
    <source>
        <dbReference type="Proteomes" id="UP001215151"/>
    </source>
</evidence>
<dbReference type="AlphaFoldDB" id="A0AAD7U1F1"/>
<name>A0AAD7U1F1_9APHY</name>
<keyword evidence="3 6" id="KW-0732">Signal</keyword>
<protein>
    <submittedName>
        <fullName evidence="7">Uncharacterized protein</fullName>
    </submittedName>
</protein>
<keyword evidence="5" id="KW-0325">Glycoprotein</keyword>
<evidence type="ECO:0000256" key="5">
    <source>
        <dbReference type="ARBA" id="ARBA00023180"/>
    </source>
</evidence>
<keyword evidence="2" id="KW-0645">Protease</keyword>
<dbReference type="PANTHER" id="PTHR11010">
    <property type="entry name" value="PROTEASE S28 PRO-X CARBOXYPEPTIDASE-RELATED"/>
    <property type="match status" value="1"/>
</dbReference>
<evidence type="ECO:0000256" key="4">
    <source>
        <dbReference type="ARBA" id="ARBA00022801"/>
    </source>
</evidence>
<dbReference type="GO" id="GO:0070008">
    <property type="term" value="F:serine-type exopeptidase activity"/>
    <property type="evidence" value="ECO:0007669"/>
    <property type="project" value="InterPro"/>
</dbReference>
<dbReference type="InterPro" id="IPR029058">
    <property type="entry name" value="AB_hydrolase_fold"/>
</dbReference>
<dbReference type="Gene3D" id="3.40.50.1820">
    <property type="entry name" value="alpha/beta hydrolase"/>
    <property type="match status" value="2"/>
</dbReference>